<keyword evidence="7" id="KW-1185">Reference proteome</keyword>
<keyword evidence="4 5" id="KW-0472">Membrane</keyword>
<dbReference type="Pfam" id="PF04193">
    <property type="entry name" value="PQ-loop"/>
    <property type="match status" value="1"/>
</dbReference>
<dbReference type="RefSeq" id="WP_353305608.1">
    <property type="nucleotide sequence ID" value="NZ_AP028955.1"/>
</dbReference>
<keyword evidence="2 5" id="KW-0812">Transmembrane</keyword>
<evidence type="ECO:0000313" key="6">
    <source>
        <dbReference type="EMBL" id="BET38630.1"/>
    </source>
</evidence>
<feature type="transmembrane region" description="Helical" evidence="5">
    <location>
        <begin position="6"/>
        <end position="25"/>
    </location>
</feature>
<evidence type="ECO:0000256" key="1">
    <source>
        <dbReference type="ARBA" id="ARBA00004141"/>
    </source>
</evidence>
<evidence type="ECO:0000313" key="7">
    <source>
        <dbReference type="Proteomes" id="UP001473424"/>
    </source>
</evidence>
<evidence type="ECO:0008006" key="8">
    <source>
        <dbReference type="Google" id="ProtNLM"/>
    </source>
</evidence>
<reference evidence="7" key="1">
    <citation type="journal article" date="2024" name="FEMS Microbiol. Lett.">
        <title>Genomic insights into Spiroplasma endosymbionts that induce male-killing and protective phenotypes in the pea aphid.</title>
        <authorList>
            <person name="Arai H."/>
            <person name="Legeai F."/>
            <person name="Kageyama D."/>
            <person name="Sugio A."/>
            <person name="Simon J.C."/>
        </authorList>
    </citation>
    <scope>NUCLEOTIDE SEQUENCE [LARGE SCALE GENOMIC DNA]</scope>
    <source>
        <strain evidence="7">sAp269</strain>
    </source>
</reference>
<feature type="transmembrane region" description="Helical" evidence="5">
    <location>
        <begin position="37"/>
        <end position="62"/>
    </location>
</feature>
<proteinExistence type="predicted"/>
<comment type="subcellular location">
    <subcellularLocation>
        <location evidence="1">Membrane</location>
        <topology evidence="1">Multi-pass membrane protein</topology>
    </subcellularLocation>
</comment>
<dbReference type="EMBL" id="AP028955">
    <property type="protein sequence ID" value="BET38630.1"/>
    <property type="molecule type" value="Genomic_DNA"/>
</dbReference>
<gene>
    <name evidence="6" type="ORF">SAP269_12190</name>
</gene>
<dbReference type="InterPro" id="IPR006603">
    <property type="entry name" value="PQ-loop_rpt"/>
</dbReference>
<keyword evidence="3 5" id="KW-1133">Transmembrane helix</keyword>
<evidence type="ECO:0000256" key="4">
    <source>
        <dbReference type="ARBA" id="ARBA00023136"/>
    </source>
</evidence>
<dbReference type="Gene3D" id="1.20.1280.290">
    <property type="match status" value="1"/>
</dbReference>
<evidence type="ECO:0000256" key="3">
    <source>
        <dbReference type="ARBA" id="ARBA00022989"/>
    </source>
</evidence>
<name>A0ABN7BV39_9MOLU</name>
<protein>
    <recommendedName>
        <fullName evidence="8">DUF4870 domain-containing protein</fullName>
    </recommendedName>
</protein>
<evidence type="ECO:0000256" key="5">
    <source>
        <dbReference type="SAM" id="Phobius"/>
    </source>
</evidence>
<dbReference type="Proteomes" id="UP001473424">
    <property type="component" value="Chromosome"/>
</dbReference>
<feature type="transmembrane region" description="Helical" evidence="5">
    <location>
        <begin position="74"/>
        <end position="98"/>
    </location>
</feature>
<accession>A0ABN7BV39</accession>
<evidence type="ECO:0000256" key="2">
    <source>
        <dbReference type="ARBA" id="ARBA00022692"/>
    </source>
</evidence>
<sequence>MQTFIGIIGYLAGILSIITFIPQAIKTIKTKETKHIILSTYIIYNIANLFFLIFGILSVTLPVMWPEGADTLEIAIWGSILIIPYTVTMTATNCIIYVKVKNMKTLGENARNLE</sequence>
<organism evidence="6 7">
    <name type="scientific">Spiroplasma ixodetis</name>
    <dbReference type="NCBI Taxonomy" id="2141"/>
    <lineage>
        <taxon>Bacteria</taxon>
        <taxon>Bacillati</taxon>
        <taxon>Mycoplasmatota</taxon>
        <taxon>Mollicutes</taxon>
        <taxon>Entomoplasmatales</taxon>
        <taxon>Spiroplasmataceae</taxon>
        <taxon>Spiroplasma</taxon>
    </lineage>
</organism>